<evidence type="ECO:0000259" key="9">
    <source>
        <dbReference type="PROSITE" id="PS51012"/>
    </source>
</evidence>
<feature type="transmembrane region" description="Helical" evidence="8">
    <location>
        <begin position="334"/>
        <end position="357"/>
    </location>
</feature>
<dbReference type="RefSeq" id="WP_013683142.1">
    <property type="nucleotide sequence ID" value="NC_015320.1"/>
</dbReference>
<evidence type="ECO:0000256" key="6">
    <source>
        <dbReference type="ARBA" id="ARBA00022989"/>
    </source>
</evidence>
<evidence type="ECO:0000313" key="11">
    <source>
        <dbReference type="Proteomes" id="UP000008136"/>
    </source>
</evidence>
<dbReference type="EMBL" id="CP002588">
    <property type="protein sequence ID" value="AEA46468.1"/>
    <property type="molecule type" value="Genomic_DNA"/>
</dbReference>
<feature type="transmembrane region" description="Helical" evidence="8">
    <location>
        <begin position="305"/>
        <end position="322"/>
    </location>
</feature>
<evidence type="ECO:0000256" key="4">
    <source>
        <dbReference type="ARBA" id="ARBA00022475"/>
    </source>
</evidence>
<keyword evidence="3" id="KW-0813">Transport</keyword>
<protein>
    <submittedName>
        <fullName evidence="10">ABC-2 type transporter</fullName>
    </submittedName>
</protein>
<dbReference type="GO" id="GO:0140359">
    <property type="term" value="F:ABC-type transporter activity"/>
    <property type="evidence" value="ECO:0007669"/>
    <property type="project" value="InterPro"/>
</dbReference>
<evidence type="ECO:0000256" key="5">
    <source>
        <dbReference type="ARBA" id="ARBA00022692"/>
    </source>
</evidence>
<organism evidence="10 11">
    <name type="scientific">Archaeoglobus veneficus (strain DSM 11195 / SNP6)</name>
    <dbReference type="NCBI Taxonomy" id="693661"/>
    <lineage>
        <taxon>Archaea</taxon>
        <taxon>Methanobacteriati</taxon>
        <taxon>Methanobacteriota</taxon>
        <taxon>Archaeoglobi</taxon>
        <taxon>Archaeoglobales</taxon>
        <taxon>Archaeoglobaceae</taxon>
        <taxon>Archaeoglobus</taxon>
    </lineage>
</organism>
<feature type="transmembrane region" description="Helical" evidence="8">
    <location>
        <begin position="23"/>
        <end position="42"/>
    </location>
</feature>
<evidence type="ECO:0000256" key="2">
    <source>
        <dbReference type="ARBA" id="ARBA00007783"/>
    </source>
</evidence>
<keyword evidence="11" id="KW-1185">Reference proteome</keyword>
<dbReference type="InterPro" id="IPR051449">
    <property type="entry name" value="ABC-2_transporter_component"/>
</dbReference>
<proteinExistence type="inferred from homology"/>
<dbReference type="Proteomes" id="UP000008136">
    <property type="component" value="Chromosome"/>
</dbReference>
<dbReference type="KEGG" id="ave:Arcve_0436"/>
<keyword evidence="4" id="KW-1003">Cell membrane</keyword>
<evidence type="ECO:0000256" key="8">
    <source>
        <dbReference type="SAM" id="Phobius"/>
    </source>
</evidence>
<dbReference type="OrthoDB" id="147058at2157"/>
<keyword evidence="7 8" id="KW-0472">Membrane</keyword>
<dbReference type="InterPro" id="IPR013525">
    <property type="entry name" value="ABC2_TM"/>
</dbReference>
<dbReference type="Gene3D" id="3.40.1710.10">
    <property type="entry name" value="abc type-2 transporter like domain"/>
    <property type="match status" value="1"/>
</dbReference>
<dbReference type="PANTHER" id="PTHR30294:SF29">
    <property type="entry name" value="MULTIDRUG ABC TRANSPORTER PERMEASE YBHS-RELATED"/>
    <property type="match status" value="1"/>
</dbReference>
<dbReference type="Pfam" id="PF12698">
    <property type="entry name" value="ABC2_membrane_3"/>
    <property type="match status" value="1"/>
</dbReference>
<dbReference type="GeneID" id="10393531"/>
<evidence type="ECO:0000313" key="10">
    <source>
        <dbReference type="EMBL" id="AEA46468.1"/>
    </source>
</evidence>
<comment type="similarity">
    <text evidence="2">Belongs to the ABC-2 integral membrane protein family.</text>
</comment>
<dbReference type="PANTHER" id="PTHR30294">
    <property type="entry name" value="MEMBRANE COMPONENT OF ABC TRANSPORTER YHHJ-RELATED"/>
    <property type="match status" value="1"/>
</dbReference>
<name>F2KPW1_ARCVS</name>
<dbReference type="InterPro" id="IPR000412">
    <property type="entry name" value="ABC_2_transport"/>
</dbReference>
<feature type="transmembrane region" description="Helical" evidence="8">
    <location>
        <begin position="168"/>
        <end position="191"/>
    </location>
</feature>
<keyword evidence="6 8" id="KW-1133">Transmembrane helix</keyword>
<dbReference type="PROSITE" id="PS51012">
    <property type="entry name" value="ABC_TM2"/>
    <property type="match status" value="1"/>
</dbReference>
<dbReference type="AlphaFoldDB" id="F2KPW1"/>
<feature type="transmembrane region" description="Helical" evidence="8">
    <location>
        <begin position="245"/>
        <end position="269"/>
    </location>
</feature>
<dbReference type="HOGENOM" id="CLU_039483_8_3_2"/>
<feature type="transmembrane region" description="Helical" evidence="8">
    <location>
        <begin position="281"/>
        <end position="299"/>
    </location>
</feature>
<sequence>MGLNEVLAVFKKELKVVVRERRLLAILIIQPIVLISVFGYAFSGEIKDVPAAVIDDDSSSISRQLISMLASSDVLDIRYWLATESEAREMIKNGKISAAIYIPKGFQDGFFKGNANLRVLVDESNFNVAVTTLNYIQNVAYRLSKGMNGGIDVEQRYVFTTKTRMIDFIAPAIVGVIIQILGLILSSSSIAREREEGTLELILSTPIRSSDLILGKFLSITAIMVVDILSVMLIAHYVFDVEVRGSVHLLFFVQLLFLTGSIGLGLVISSVSATQLQGIQASMLIAVVSIFLSGFFYPLESMPEAARVIAYFIPLTYANFAFRNIMIKGNGLDVVYPYVGVLVLYTLFTVFLATHLLRRSMNRGGA</sequence>
<comment type="subcellular location">
    <subcellularLocation>
        <location evidence="1">Cell membrane</location>
        <topology evidence="1">Multi-pass membrane protein</topology>
    </subcellularLocation>
</comment>
<dbReference type="PRINTS" id="PR00164">
    <property type="entry name" value="ABC2TRNSPORT"/>
</dbReference>
<evidence type="ECO:0000256" key="3">
    <source>
        <dbReference type="ARBA" id="ARBA00022448"/>
    </source>
</evidence>
<gene>
    <name evidence="10" type="ordered locus">Arcve_0436</name>
</gene>
<dbReference type="GO" id="GO:0043190">
    <property type="term" value="C:ATP-binding cassette (ABC) transporter complex"/>
    <property type="evidence" value="ECO:0007669"/>
    <property type="project" value="InterPro"/>
</dbReference>
<dbReference type="InterPro" id="IPR047817">
    <property type="entry name" value="ABC2_TM_bact-type"/>
</dbReference>
<keyword evidence="5 8" id="KW-0812">Transmembrane</keyword>
<dbReference type="STRING" id="693661.Arcve_0436"/>
<feature type="domain" description="ABC transmembrane type-2" evidence="9">
    <location>
        <begin position="129"/>
        <end position="360"/>
    </location>
</feature>
<feature type="transmembrane region" description="Helical" evidence="8">
    <location>
        <begin position="212"/>
        <end position="239"/>
    </location>
</feature>
<reference evidence="10 11" key="1">
    <citation type="submission" date="2011-03" db="EMBL/GenBank/DDBJ databases">
        <title>The complete genome of Archaeoglobus veneficus SNP6.</title>
        <authorList>
            <consortium name="US DOE Joint Genome Institute (JGI-PGF)"/>
            <person name="Lucas S."/>
            <person name="Copeland A."/>
            <person name="Lapidus A."/>
            <person name="Bruce D."/>
            <person name="Goodwin L."/>
            <person name="Pitluck S."/>
            <person name="Kyrpides N."/>
            <person name="Mavromatis K."/>
            <person name="Pagani I."/>
            <person name="Ivanova N."/>
            <person name="Mikhailova N."/>
            <person name="Lu M."/>
            <person name="Detter J.C."/>
            <person name="Tapia R."/>
            <person name="Han C."/>
            <person name="Land M."/>
            <person name="Hauser L."/>
            <person name="Markowitz V."/>
            <person name="Cheng J.-F."/>
            <person name="Hugenholtz P."/>
            <person name="Woyke T."/>
            <person name="Wu D."/>
            <person name="Spring S."/>
            <person name="Brambilla E."/>
            <person name="Klenk H.-P."/>
            <person name="Eisen J.A."/>
        </authorList>
    </citation>
    <scope>NUCLEOTIDE SEQUENCE [LARGE SCALE GENOMIC DNA]</scope>
    <source>
        <strain>SNP6</strain>
    </source>
</reference>
<evidence type="ECO:0000256" key="1">
    <source>
        <dbReference type="ARBA" id="ARBA00004651"/>
    </source>
</evidence>
<dbReference type="eggNOG" id="arCOG01463">
    <property type="taxonomic scope" value="Archaea"/>
</dbReference>
<accession>F2KPW1</accession>
<evidence type="ECO:0000256" key="7">
    <source>
        <dbReference type="ARBA" id="ARBA00023136"/>
    </source>
</evidence>